<evidence type="ECO:0000259" key="2">
    <source>
        <dbReference type="PROSITE" id="PS50883"/>
    </source>
</evidence>
<keyword evidence="1" id="KW-1133">Transmembrane helix</keyword>
<dbReference type="GO" id="GO:0071111">
    <property type="term" value="F:cyclic-guanylate-specific phosphodiesterase activity"/>
    <property type="evidence" value="ECO:0007669"/>
    <property type="project" value="InterPro"/>
</dbReference>
<sequence>MLFENGLLAALFMSSLSINALAVGIFVVVSLKFYRTYFAAAAVFGLLSCGYQYTTWAYHSSASVADALYWVSLQTSFAVAIIPFYFLTLASWSDWPGTRRIFFILLGTAALAILTNALLPNTLRFDSVEQLVSVVVSEQFAYAHLVAKQSVAGLGLHLFGLFMVASLLLCNYRMYQKNKMALALALTVILLIQLLSIGWASAIDAGSVDGLYLAGFVFTALNVVVCVHVAYSLGIFKQRFEQRSEDKKQLTNVINQLAKGFRSEDEDSFYFEMLASLYSISKADLIFLATVSDDSPPLVQTRVALSQGVPTDNFEYTIDNTPCERILEEASTIYTQSIQQDFPSANTSLSQFTAYIGTPIKLGGKVTGLFVLASRTPLPFSNKLVEALEIFATRASAEMHRFQIEHRLRDLAYLDYTTQLPNQAKLIETIHQSYQFDVQSHSNTILLLIDLDRFTEINRQIGYDAGEYVLQELGKRFRLYASENVFFARKAGDEFAVVIQSNDTPPEETLDLHWEAIRAVVKHPICFKDREIRLDFSAGAVIFPQQTHTNLDVIRGAEIALRQSKTEGRGRLQVFDPTLLKALDSQRKLERMLRTAIQKNQQLSLVYQPKVDIEGQCKGAEALLRWEHPNDGSISPEEFIPVAESSGLIVLLGERVIEEVCKQIRNWLNQGWLGECKIAINIASQQLADDEFKPKLLATLNQYQIHPNQIELEVTESSLLHDIQGTVAKLKALQQEGFTIALDDFGTGYSSLSYLQELPLDVLKIDKSFVEKLTNQSASELISSIIAIGLNMDLQVVAEGTETESQVTALANMKCSLFQGYHFGRPMPAEEFANWYQRTNAVH</sequence>
<reference evidence="5" key="1">
    <citation type="submission" date="2018-08" db="EMBL/GenBank/DDBJ databases">
        <authorList>
            <person name="Zhang J."/>
            <person name="Du Z.-J."/>
        </authorList>
    </citation>
    <scope>NUCLEOTIDE SEQUENCE [LARGE SCALE GENOMIC DNA]</scope>
    <source>
        <strain evidence="5">KCTC 52655</strain>
    </source>
</reference>
<feature type="transmembrane region" description="Helical" evidence="1">
    <location>
        <begin position="36"/>
        <end position="55"/>
    </location>
</feature>
<dbReference type="CDD" id="cd01949">
    <property type="entry name" value="GGDEF"/>
    <property type="match status" value="1"/>
</dbReference>
<dbReference type="Gene3D" id="3.30.70.270">
    <property type="match status" value="1"/>
</dbReference>
<dbReference type="PROSITE" id="PS50887">
    <property type="entry name" value="GGDEF"/>
    <property type="match status" value="1"/>
</dbReference>
<dbReference type="OrthoDB" id="9804951at2"/>
<dbReference type="Pfam" id="PF00990">
    <property type="entry name" value="GGDEF"/>
    <property type="match status" value="1"/>
</dbReference>
<feature type="transmembrane region" description="Helical" evidence="1">
    <location>
        <begin position="181"/>
        <end position="200"/>
    </location>
</feature>
<dbReference type="InterPro" id="IPR000160">
    <property type="entry name" value="GGDEF_dom"/>
</dbReference>
<dbReference type="CDD" id="cd01948">
    <property type="entry name" value="EAL"/>
    <property type="match status" value="1"/>
</dbReference>
<dbReference type="SUPFAM" id="SSF55073">
    <property type="entry name" value="Nucleotide cyclase"/>
    <property type="match status" value="1"/>
</dbReference>
<dbReference type="Proteomes" id="UP000256561">
    <property type="component" value="Unassembled WGS sequence"/>
</dbReference>
<keyword evidence="1" id="KW-0812">Transmembrane</keyword>
<dbReference type="Pfam" id="PF00563">
    <property type="entry name" value="EAL"/>
    <property type="match status" value="1"/>
</dbReference>
<dbReference type="AlphaFoldDB" id="A0A3D8M9W3"/>
<dbReference type="EMBL" id="QRHA01000005">
    <property type="protein sequence ID" value="RDV26100.1"/>
    <property type="molecule type" value="Genomic_DNA"/>
</dbReference>
<dbReference type="Gene3D" id="3.30.450.40">
    <property type="match status" value="1"/>
</dbReference>
<evidence type="ECO:0000259" key="3">
    <source>
        <dbReference type="PROSITE" id="PS50887"/>
    </source>
</evidence>
<dbReference type="SUPFAM" id="SSF141868">
    <property type="entry name" value="EAL domain-like"/>
    <property type="match status" value="1"/>
</dbReference>
<dbReference type="SMART" id="SM00065">
    <property type="entry name" value="GAF"/>
    <property type="match status" value="1"/>
</dbReference>
<dbReference type="PANTHER" id="PTHR33121">
    <property type="entry name" value="CYCLIC DI-GMP PHOSPHODIESTERASE PDEF"/>
    <property type="match status" value="1"/>
</dbReference>
<dbReference type="Gene3D" id="3.20.20.450">
    <property type="entry name" value="EAL domain"/>
    <property type="match status" value="1"/>
</dbReference>
<evidence type="ECO:0000313" key="4">
    <source>
        <dbReference type="EMBL" id="RDV26100.1"/>
    </source>
</evidence>
<feature type="transmembrane region" description="Helical" evidence="1">
    <location>
        <begin position="212"/>
        <end position="233"/>
    </location>
</feature>
<proteinExistence type="predicted"/>
<keyword evidence="5" id="KW-1185">Reference proteome</keyword>
<dbReference type="SUPFAM" id="SSF55781">
    <property type="entry name" value="GAF domain-like"/>
    <property type="match status" value="1"/>
</dbReference>
<comment type="caution">
    <text evidence="4">The sequence shown here is derived from an EMBL/GenBank/DDBJ whole genome shotgun (WGS) entry which is preliminary data.</text>
</comment>
<organism evidence="4 5">
    <name type="scientific">Alteromonas aestuariivivens</name>
    <dbReference type="NCBI Taxonomy" id="1938339"/>
    <lineage>
        <taxon>Bacteria</taxon>
        <taxon>Pseudomonadati</taxon>
        <taxon>Pseudomonadota</taxon>
        <taxon>Gammaproteobacteria</taxon>
        <taxon>Alteromonadales</taxon>
        <taxon>Alteromonadaceae</taxon>
        <taxon>Alteromonas/Salinimonas group</taxon>
        <taxon>Alteromonas</taxon>
    </lineage>
</organism>
<accession>A0A3D8M9W3</accession>
<name>A0A3D8M9W3_9ALTE</name>
<protein>
    <submittedName>
        <fullName evidence="4">GGDEF domain-containing protein</fullName>
    </submittedName>
</protein>
<feature type="domain" description="EAL" evidence="2">
    <location>
        <begin position="586"/>
        <end position="840"/>
    </location>
</feature>
<dbReference type="InterPro" id="IPR001633">
    <property type="entry name" value="EAL_dom"/>
</dbReference>
<evidence type="ECO:0000313" key="5">
    <source>
        <dbReference type="Proteomes" id="UP000256561"/>
    </source>
</evidence>
<dbReference type="SMART" id="SM00267">
    <property type="entry name" value="GGDEF"/>
    <property type="match status" value="1"/>
</dbReference>
<keyword evidence="1" id="KW-0472">Membrane</keyword>
<dbReference type="SMART" id="SM00052">
    <property type="entry name" value="EAL"/>
    <property type="match status" value="1"/>
</dbReference>
<dbReference type="InterPro" id="IPR050706">
    <property type="entry name" value="Cyclic-di-GMP_PDE-like"/>
</dbReference>
<dbReference type="NCBIfam" id="TIGR00254">
    <property type="entry name" value="GGDEF"/>
    <property type="match status" value="1"/>
</dbReference>
<feature type="transmembrane region" description="Helical" evidence="1">
    <location>
        <begin position="101"/>
        <end position="119"/>
    </location>
</feature>
<dbReference type="InterPro" id="IPR029787">
    <property type="entry name" value="Nucleotide_cyclase"/>
</dbReference>
<dbReference type="InterPro" id="IPR035919">
    <property type="entry name" value="EAL_sf"/>
</dbReference>
<evidence type="ECO:0000256" key="1">
    <source>
        <dbReference type="SAM" id="Phobius"/>
    </source>
</evidence>
<feature type="transmembrane region" description="Helical" evidence="1">
    <location>
        <begin position="151"/>
        <end position="169"/>
    </location>
</feature>
<feature type="transmembrane region" description="Helical" evidence="1">
    <location>
        <begin position="6"/>
        <end position="29"/>
    </location>
</feature>
<feature type="domain" description="GGDEF" evidence="3">
    <location>
        <begin position="442"/>
        <end position="577"/>
    </location>
</feature>
<dbReference type="InterPro" id="IPR003018">
    <property type="entry name" value="GAF"/>
</dbReference>
<gene>
    <name evidence="4" type="ORF">DXV75_08450</name>
</gene>
<dbReference type="PROSITE" id="PS50883">
    <property type="entry name" value="EAL"/>
    <property type="match status" value="1"/>
</dbReference>
<dbReference type="PANTHER" id="PTHR33121:SF70">
    <property type="entry name" value="SIGNALING PROTEIN YKOW"/>
    <property type="match status" value="1"/>
</dbReference>
<feature type="transmembrane region" description="Helical" evidence="1">
    <location>
        <begin position="67"/>
        <end position="89"/>
    </location>
</feature>
<dbReference type="InterPro" id="IPR029016">
    <property type="entry name" value="GAF-like_dom_sf"/>
</dbReference>
<dbReference type="InterPro" id="IPR043128">
    <property type="entry name" value="Rev_trsase/Diguanyl_cyclase"/>
</dbReference>
<dbReference type="Pfam" id="PF01590">
    <property type="entry name" value="GAF"/>
    <property type="match status" value="1"/>
</dbReference>